<keyword evidence="11" id="KW-1185">Reference proteome</keyword>
<gene>
    <name evidence="10" type="ORF">WJU16_08220</name>
</gene>
<keyword evidence="5 9" id="KW-0812">Transmembrane</keyword>
<keyword evidence="4" id="KW-0997">Cell inner membrane</keyword>
<feature type="transmembrane region" description="Helical" evidence="9">
    <location>
        <begin position="12"/>
        <end position="29"/>
    </location>
</feature>
<accession>A0ABZ2YUD9</accession>
<evidence type="ECO:0000256" key="3">
    <source>
        <dbReference type="ARBA" id="ARBA00022475"/>
    </source>
</evidence>
<organism evidence="10 11">
    <name type="scientific">Chitinophaga pollutisoli</name>
    <dbReference type="NCBI Taxonomy" id="3133966"/>
    <lineage>
        <taxon>Bacteria</taxon>
        <taxon>Pseudomonadati</taxon>
        <taxon>Bacteroidota</taxon>
        <taxon>Chitinophagia</taxon>
        <taxon>Chitinophagales</taxon>
        <taxon>Chitinophagaceae</taxon>
        <taxon>Chitinophaga</taxon>
    </lineage>
</organism>
<dbReference type="PANTHER" id="PTHR30574">
    <property type="entry name" value="INNER MEMBRANE PROTEIN YEDE"/>
    <property type="match status" value="1"/>
</dbReference>
<evidence type="ECO:0000256" key="6">
    <source>
        <dbReference type="ARBA" id="ARBA00022989"/>
    </source>
</evidence>
<name>A0ABZ2YUD9_9BACT</name>
<comment type="similarity">
    <text evidence="8">Belongs to the TsuA/YedE (TC 9.B.102) family.</text>
</comment>
<sequence>MHVLQQPWPWYIAGALIGLIVPALLILGNKHFGISANLRHACAACFPSGIKFFQYDWRKEIWNFFFVGGIIVGAIIAAQLIPNISPVEIHPALASELAGYGISDHTGLLPAELFPSGAFSV</sequence>
<dbReference type="InterPro" id="IPR007272">
    <property type="entry name" value="Sulf_transp_TsuA/YedE"/>
</dbReference>
<evidence type="ECO:0000256" key="1">
    <source>
        <dbReference type="ARBA" id="ARBA00004429"/>
    </source>
</evidence>
<evidence type="ECO:0000313" key="10">
    <source>
        <dbReference type="EMBL" id="WZN43017.1"/>
    </source>
</evidence>
<keyword evidence="6 9" id="KW-1133">Transmembrane helix</keyword>
<evidence type="ECO:0000256" key="8">
    <source>
        <dbReference type="ARBA" id="ARBA00035655"/>
    </source>
</evidence>
<evidence type="ECO:0000256" key="5">
    <source>
        <dbReference type="ARBA" id="ARBA00022692"/>
    </source>
</evidence>
<protein>
    <submittedName>
        <fullName evidence="10">YeeE/YedE thiosulfate transporter family protein</fullName>
    </submittedName>
</protein>
<keyword evidence="7 9" id="KW-0472">Membrane</keyword>
<dbReference type="EMBL" id="CP149822">
    <property type="protein sequence ID" value="WZN43017.1"/>
    <property type="molecule type" value="Genomic_DNA"/>
</dbReference>
<keyword evidence="3" id="KW-1003">Cell membrane</keyword>
<dbReference type="Pfam" id="PF04143">
    <property type="entry name" value="Sulf_transp"/>
    <property type="match status" value="1"/>
</dbReference>
<evidence type="ECO:0000313" key="11">
    <source>
        <dbReference type="Proteomes" id="UP001485459"/>
    </source>
</evidence>
<evidence type="ECO:0000256" key="9">
    <source>
        <dbReference type="SAM" id="Phobius"/>
    </source>
</evidence>
<dbReference type="PANTHER" id="PTHR30574:SF1">
    <property type="entry name" value="SULPHUR TRANSPORT DOMAIN-CONTAINING PROTEIN"/>
    <property type="match status" value="1"/>
</dbReference>
<comment type="subcellular location">
    <subcellularLocation>
        <location evidence="1">Cell inner membrane</location>
        <topology evidence="1">Multi-pass membrane protein</topology>
    </subcellularLocation>
</comment>
<keyword evidence="2" id="KW-0813">Transport</keyword>
<dbReference type="Proteomes" id="UP001485459">
    <property type="component" value="Chromosome"/>
</dbReference>
<evidence type="ECO:0000256" key="2">
    <source>
        <dbReference type="ARBA" id="ARBA00022448"/>
    </source>
</evidence>
<evidence type="ECO:0000256" key="7">
    <source>
        <dbReference type="ARBA" id="ARBA00023136"/>
    </source>
</evidence>
<evidence type="ECO:0000256" key="4">
    <source>
        <dbReference type="ARBA" id="ARBA00022519"/>
    </source>
</evidence>
<feature type="transmembrane region" description="Helical" evidence="9">
    <location>
        <begin position="61"/>
        <end position="81"/>
    </location>
</feature>
<proteinExistence type="inferred from homology"/>
<reference evidence="11" key="1">
    <citation type="submission" date="2024-03" db="EMBL/GenBank/DDBJ databases">
        <title>Chitinophaga horti sp. nov., isolated from garden soil.</title>
        <authorList>
            <person name="Lee D.S."/>
            <person name="Han D.M."/>
            <person name="Baek J.H."/>
            <person name="Choi D.G."/>
            <person name="Jeon J.H."/>
            <person name="Jeon C.O."/>
        </authorList>
    </citation>
    <scope>NUCLEOTIDE SEQUENCE [LARGE SCALE GENOMIC DNA]</scope>
    <source>
        <strain evidence="11">GPA1</strain>
    </source>
</reference>
<dbReference type="RefSeq" id="WP_341837839.1">
    <property type="nucleotide sequence ID" value="NZ_CP149822.1"/>
</dbReference>